<dbReference type="PANTHER" id="PTHR43099:SF5">
    <property type="entry name" value="HLYC_CORC FAMILY TRANSPORTER"/>
    <property type="match status" value="1"/>
</dbReference>
<dbReference type="PANTHER" id="PTHR43099">
    <property type="entry name" value="UPF0053 PROTEIN YRKA"/>
    <property type="match status" value="1"/>
</dbReference>
<keyword evidence="3" id="KW-0129">CBS domain</keyword>
<feature type="transmembrane region" description="Helical" evidence="6">
    <location>
        <begin position="56"/>
        <end position="77"/>
    </location>
</feature>
<dbReference type="InterPro" id="IPR051676">
    <property type="entry name" value="UPF0053_domain"/>
</dbReference>
<evidence type="ECO:0000313" key="9">
    <source>
        <dbReference type="EMBL" id="NKY57483.1"/>
    </source>
</evidence>
<feature type="domain" description="CBS" evidence="7">
    <location>
        <begin position="279"/>
        <end position="338"/>
    </location>
</feature>
<keyword evidence="4 6" id="KW-0812">Transmembrane</keyword>
<evidence type="ECO:0000256" key="4">
    <source>
        <dbReference type="PROSITE-ProRule" id="PRU01193"/>
    </source>
</evidence>
<gene>
    <name evidence="9" type="ORF">HGA15_15255</name>
</gene>
<dbReference type="PROSITE" id="PS51846">
    <property type="entry name" value="CNNM"/>
    <property type="match status" value="1"/>
</dbReference>
<sequence>MSNPWVVIAVTVGLIAASAFFVAVEFALIAARRHRLEDAAPDSRAARAALRSSSELSVLLAGSQLGITVCTLALGATTKPAVHHWLTPVFEDFGAPLWAADVVGFVLALIIVTFLHLVVGEMAPKSWAIAHPEKSATLLAIPMRAFMWLTRPLLTALNHAANWCLRKAGVSPVDEVETGQDPAALRHLVEHSATAGTLDERYHGNLTSALELEQLTVADIVRSNTVPSAVAPDAAPEAIQATSRETGHMRLLVRDRARIEGVLHVRDSLQAGATTARQLMRPVLNLTAAVPVYEALRTMRETRSHLATVTAADTGELIGLITITDVLQRLLPAASTDRAAHERGGTARRQAGRLSTGGPA</sequence>
<keyword evidence="2" id="KW-1003">Cell membrane</keyword>
<dbReference type="GO" id="GO:0005886">
    <property type="term" value="C:plasma membrane"/>
    <property type="evidence" value="ECO:0007669"/>
    <property type="project" value="UniProtKB-SubCell"/>
</dbReference>
<feature type="transmembrane region" description="Helical" evidence="6">
    <location>
        <begin position="97"/>
        <end position="119"/>
    </location>
</feature>
<feature type="transmembrane region" description="Helical" evidence="6">
    <location>
        <begin position="6"/>
        <end position="28"/>
    </location>
</feature>
<evidence type="ECO:0000256" key="5">
    <source>
        <dbReference type="SAM" id="MobiDB-lite"/>
    </source>
</evidence>
<accession>A0A846YEN4</accession>
<dbReference type="Proteomes" id="UP000570678">
    <property type="component" value="Unassembled WGS sequence"/>
</dbReference>
<dbReference type="AlphaFoldDB" id="A0A846YEN4"/>
<dbReference type="Gene3D" id="3.90.1280.20">
    <property type="match status" value="1"/>
</dbReference>
<dbReference type="InterPro" id="IPR000644">
    <property type="entry name" value="CBS_dom"/>
</dbReference>
<evidence type="ECO:0000256" key="2">
    <source>
        <dbReference type="ARBA" id="ARBA00022475"/>
    </source>
</evidence>
<reference evidence="9 10" key="1">
    <citation type="submission" date="2020-04" db="EMBL/GenBank/DDBJ databases">
        <title>MicrobeNet Type strains.</title>
        <authorList>
            <person name="Nicholson A.C."/>
        </authorList>
    </citation>
    <scope>NUCLEOTIDE SEQUENCE [LARGE SCALE GENOMIC DNA]</scope>
    <source>
        <strain evidence="9 10">JCM 3332</strain>
    </source>
</reference>
<keyword evidence="10" id="KW-1185">Reference proteome</keyword>
<dbReference type="RefSeq" id="WP_084492670.1">
    <property type="nucleotide sequence ID" value="NZ_JAAXOT010000007.1"/>
</dbReference>
<dbReference type="Gene3D" id="3.10.580.10">
    <property type="entry name" value="CBS-domain"/>
    <property type="match status" value="1"/>
</dbReference>
<dbReference type="PROSITE" id="PS51371">
    <property type="entry name" value="CBS"/>
    <property type="match status" value="1"/>
</dbReference>
<evidence type="ECO:0000256" key="1">
    <source>
        <dbReference type="ARBA" id="ARBA00004651"/>
    </source>
</evidence>
<dbReference type="InterPro" id="IPR002550">
    <property type="entry name" value="CNNM"/>
</dbReference>
<dbReference type="SMART" id="SM00116">
    <property type="entry name" value="CBS"/>
    <property type="match status" value="1"/>
</dbReference>
<proteinExistence type="predicted"/>
<dbReference type="Pfam" id="PF00571">
    <property type="entry name" value="CBS"/>
    <property type="match status" value="1"/>
</dbReference>
<keyword evidence="4 6" id="KW-0472">Membrane</keyword>
<dbReference type="Pfam" id="PF01595">
    <property type="entry name" value="CNNM"/>
    <property type="match status" value="1"/>
</dbReference>
<feature type="domain" description="CNNM transmembrane" evidence="8">
    <location>
        <begin position="1"/>
        <end position="202"/>
    </location>
</feature>
<comment type="subcellular location">
    <subcellularLocation>
        <location evidence="1">Cell membrane</location>
        <topology evidence="1">Multi-pass membrane protein</topology>
    </subcellularLocation>
</comment>
<name>A0A846YEN4_9NOCA</name>
<keyword evidence="4 6" id="KW-1133">Transmembrane helix</keyword>
<comment type="caution">
    <text evidence="9">The sequence shown here is derived from an EMBL/GenBank/DDBJ whole genome shotgun (WGS) entry which is preliminary data.</text>
</comment>
<organism evidence="9 10">
    <name type="scientific">Nocardia flavorosea</name>
    <dbReference type="NCBI Taxonomy" id="53429"/>
    <lineage>
        <taxon>Bacteria</taxon>
        <taxon>Bacillati</taxon>
        <taxon>Actinomycetota</taxon>
        <taxon>Actinomycetes</taxon>
        <taxon>Mycobacteriales</taxon>
        <taxon>Nocardiaceae</taxon>
        <taxon>Nocardia</taxon>
    </lineage>
</organism>
<dbReference type="EMBL" id="JAAXOT010000007">
    <property type="protein sequence ID" value="NKY57483.1"/>
    <property type="molecule type" value="Genomic_DNA"/>
</dbReference>
<evidence type="ECO:0000256" key="3">
    <source>
        <dbReference type="PROSITE-ProRule" id="PRU00703"/>
    </source>
</evidence>
<protein>
    <submittedName>
        <fullName evidence="9">HlyC/CorC family transporter</fullName>
    </submittedName>
</protein>
<evidence type="ECO:0000256" key="6">
    <source>
        <dbReference type="SAM" id="Phobius"/>
    </source>
</evidence>
<evidence type="ECO:0000259" key="7">
    <source>
        <dbReference type="PROSITE" id="PS51371"/>
    </source>
</evidence>
<dbReference type="InterPro" id="IPR046342">
    <property type="entry name" value="CBS_dom_sf"/>
</dbReference>
<evidence type="ECO:0000259" key="8">
    <source>
        <dbReference type="PROSITE" id="PS51846"/>
    </source>
</evidence>
<feature type="region of interest" description="Disordered" evidence="5">
    <location>
        <begin position="336"/>
        <end position="360"/>
    </location>
</feature>
<dbReference type="SUPFAM" id="SSF54631">
    <property type="entry name" value="CBS-domain pair"/>
    <property type="match status" value="1"/>
</dbReference>
<evidence type="ECO:0000313" key="10">
    <source>
        <dbReference type="Proteomes" id="UP000570678"/>
    </source>
</evidence>